<evidence type="ECO:0000256" key="7">
    <source>
        <dbReference type="ARBA" id="ARBA00022918"/>
    </source>
</evidence>
<dbReference type="Pfam" id="PF00665">
    <property type="entry name" value="rve"/>
    <property type="match status" value="1"/>
</dbReference>
<dbReference type="FunFam" id="3.30.420.10:FF:000032">
    <property type="entry name" value="Retrovirus-related Pol polyprotein from transposon 297-like Protein"/>
    <property type="match status" value="1"/>
</dbReference>
<dbReference type="Pfam" id="PF17919">
    <property type="entry name" value="RT_RNaseH_2"/>
    <property type="match status" value="1"/>
</dbReference>
<dbReference type="GO" id="GO:0008233">
    <property type="term" value="F:peptidase activity"/>
    <property type="evidence" value="ECO:0007669"/>
    <property type="project" value="UniProtKB-KW"/>
</dbReference>
<dbReference type="EMBL" id="CASHTH010002018">
    <property type="protein sequence ID" value="CAI8023617.1"/>
    <property type="molecule type" value="Genomic_DNA"/>
</dbReference>
<evidence type="ECO:0000256" key="2">
    <source>
        <dbReference type="ARBA" id="ARBA00022679"/>
    </source>
</evidence>
<dbReference type="Gene3D" id="3.30.420.10">
    <property type="entry name" value="Ribonuclease H-like superfamily/Ribonuclease H"/>
    <property type="match status" value="1"/>
</dbReference>
<keyword evidence="2" id="KW-0808">Transferase</keyword>
<evidence type="ECO:0000256" key="3">
    <source>
        <dbReference type="ARBA" id="ARBA00022695"/>
    </source>
</evidence>
<evidence type="ECO:0000256" key="6">
    <source>
        <dbReference type="ARBA" id="ARBA00022801"/>
    </source>
</evidence>
<dbReference type="GO" id="GO:0015074">
    <property type="term" value="P:DNA integration"/>
    <property type="evidence" value="ECO:0007669"/>
    <property type="project" value="InterPro"/>
</dbReference>
<dbReference type="InterPro" id="IPR041588">
    <property type="entry name" value="Integrase_H2C2"/>
</dbReference>
<name>A0AA35S6W6_GEOBA</name>
<keyword evidence="3" id="KW-0548">Nucleotidyltransferase</keyword>
<feature type="non-terminal residue" evidence="12">
    <location>
        <position position="874"/>
    </location>
</feature>
<dbReference type="InterPro" id="IPR036397">
    <property type="entry name" value="RNaseH_sf"/>
</dbReference>
<dbReference type="GO" id="GO:0006508">
    <property type="term" value="P:proteolysis"/>
    <property type="evidence" value="ECO:0007669"/>
    <property type="project" value="UniProtKB-KW"/>
</dbReference>
<dbReference type="InterPro" id="IPR041577">
    <property type="entry name" value="RT_RNaseH_2"/>
</dbReference>
<keyword evidence="4" id="KW-0540">Nuclease</keyword>
<dbReference type="GO" id="GO:0003964">
    <property type="term" value="F:RNA-directed DNA polymerase activity"/>
    <property type="evidence" value="ECO:0007669"/>
    <property type="project" value="UniProtKB-KW"/>
</dbReference>
<feature type="non-terminal residue" evidence="12">
    <location>
        <position position="1"/>
    </location>
</feature>
<dbReference type="Gene3D" id="1.10.340.70">
    <property type="match status" value="1"/>
</dbReference>
<keyword evidence="1" id="KW-0645">Protease</keyword>
<sequence length="874" mass="97651">QATSNSPSPSPLPKAPSTPFDAVLLEFPAVSLPPAGTLPIKHRVTHHIPTNGPPVSAKPRRLSPERLKIARQEFDHMLELGIIRPSSSNWSSPLHMVPKKSGDWRPCGDYRALNHASVPDRYPIPHIQDFSISLNGTNIFSKIDLIRAYHQIPVEPQDVPKTAVITPFGLFEFLRMPFGLRNAAQTFQRFIDQVLHGLPFCYAYIDDLLVASSSPEEHQQHLRQVFQRLSEHGIIINPSKCRFGVSELEFLGHTVSSQGIRPSDTKVKAITDFPMPMSLRKLRPLNNLLATPHGKDRTLEWTEAATTAFINIKEALATATLLTHPKPFAPTCVMTDASDTAVGAVLLQQIDDDWQPIAYFSKKLRPAETRYSTFDRELLAIYLAIKHFRHFVEGREFYIATDHKPLTFALSTASDKYTPRRIRHLDYIAQFSTDIRHVAGHHNVVADALSRNAVCSLNATQPPTVDLQVLAKAQETDPELGALQNSTSTSLQLQSLPLPASSTTIVCDMSTGTPRPFVSSPLRRTVFNALHSLSHPGEQATRQLIATRFVWPGMRKDIRAWSRTCLPCQRSKIQRHTVTPFSTFKTPDSRFDQIHIDIVGPLPPSHGHLYLLTCIDRFTRWPEAFPMPDMTADTVALTFTSGWIARFGVPSTITTDRGRQFESRLWSKLLQLLGCKHLRTTAYHPIANGIIERFHRQLKSALKAHSSSSHWIETLPLVLLGIRTALKTDLQCSAAELVYGRTLRLPGEFFLQDTSPATGDSSTLLTALKTAMRTLRAVPPRATSQPYTYVHKDLSTCTHVFVRTDAVRKPLQSPYEGPFKVLKRDSKYFTLQLNGRTDKVSLDRLKPAHVDSLPQPQPATPPPAPSLTSANTTP</sequence>
<dbReference type="PANTHER" id="PTHR37984">
    <property type="entry name" value="PROTEIN CBG26694"/>
    <property type="match status" value="1"/>
</dbReference>
<dbReference type="Proteomes" id="UP001174909">
    <property type="component" value="Unassembled WGS sequence"/>
</dbReference>
<reference evidence="12" key="1">
    <citation type="submission" date="2023-03" db="EMBL/GenBank/DDBJ databases">
        <authorList>
            <person name="Steffen K."/>
            <person name="Cardenas P."/>
        </authorList>
    </citation>
    <scope>NUCLEOTIDE SEQUENCE</scope>
</reference>
<dbReference type="InterPro" id="IPR043128">
    <property type="entry name" value="Rev_trsase/Diguanyl_cyclase"/>
</dbReference>
<dbReference type="SUPFAM" id="SSF53098">
    <property type="entry name" value="Ribonuclease H-like"/>
    <property type="match status" value="1"/>
</dbReference>
<dbReference type="PROSITE" id="PS50994">
    <property type="entry name" value="INTEGRASE"/>
    <property type="match status" value="1"/>
</dbReference>
<accession>A0AA35S6W6</accession>
<dbReference type="InterPro" id="IPR050951">
    <property type="entry name" value="Retrovirus_Pol_polyprotein"/>
</dbReference>
<dbReference type="InterPro" id="IPR012337">
    <property type="entry name" value="RNaseH-like_sf"/>
</dbReference>
<feature type="compositionally biased region" description="Pro residues" evidence="9">
    <location>
        <begin position="855"/>
        <end position="865"/>
    </location>
</feature>
<dbReference type="InterPro" id="IPR001584">
    <property type="entry name" value="Integrase_cat-core"/>
</dbReference>
<feature type="region of interest" description="Disordered" evidence="9">
    <location>
        <begin position="847"/>
        <end position="874"/>
    </location>
</feature>
<evidence type="ECO:0000259" key="10">
    <source>
        <dbReference type="PROSITE" id="PS50878"/>
    </source>
</evidence>
<dbReference type="Gene3D" id="3.10.10.10">
    <property type="entry name" value="HIV Type 1 Reverse Transcriptase, subunit A, domain 1"/>
    <property type="match status" value="1"/>
</dbReference>
<protein>
    <submittedName>
        <fullName evidence="12">Transposon Tf2-9 polyprotein</fullName>
    </submittedName>
</protein>
<dbReference type="SUPFAM" id="SSF56672">
    <property type="entry name" value="DNA/RNA polymerases"/>
    <property type="match status" value="1"/>
</dbReference>
<organism evidence="12 13">
    <name type="scientific">Geodia barretti</name>
    <name type="common">Barrett's horny sponge</name>
    <dbReference type="NCBI Taxonomy" id="519541"/>
    <lineage>
        <taxon>Eukaryota</taxon>
        <taxon>Metazoa</taxon>
        <taxon>Porifera</taxon>
        <taxon>Demospongiae</taxon>
        <taxon>Heteroscleromorpha</taxon>
        <taxon>Tetractinellida</taxon>
        <taxon>Astrophorina</taxon>
        <taxon>Geodiidae</taxon>
        <taxon>Geodia</taxon>
    </lineage>
</organism>
<dbReference type="FunFam" id="1.10.340.70:FF:000006">
    <property type="entry name" value="Retrovirus-related Pol polyprotein from transposon 297-like Protein"/>
    <property type="match status" value="1"/>
</dbReference>
<dbReference type="GO" id="GO:0004519">
    <property type="term" value="F:endonuclease activity"/>
    <property type="evidence" value="ECO:0007669"/>
    <property type="project" value="UniProtKB-KW"/>
</dbReference>
<dbReference type="PROSITE" id="PS50878">
    <property type="entry name" value="RT_POL"/>
    <property type="match status" value="1"/>
</dbReference>
<dbReference type="CDD" id="cd01647">
    <property type="entry name" value="RT_LTR"/>
    <property type="match status" value="1"/>
</dbReference>
<evidence type="ECO:0000259" key="11">
    <source>
        <dbReference type="PROSITE" id="PS50994"/>
    </source>
</evidence>
<dbReference type="Pfam" id="PF00078">
    <property type="entry name" value="RVT_1"/>
    <property type="match status" value="1"/>
</dbReference>
<comment type="caution">
    <text evidence="12">The sequence shown here is derived from an EMBL/GenBank/DDBJ whole genome shotgun (WGS) entry which is preliminary data.</text>
</comment>
<evidence type="ECO:0000256" key="4">
    <source>
        <dbReference type="ARBA" id="ARBA00022722"/>
    </source>
</evidence>
<dbReference type="FunFam" id="3.10.20.370:FF:000001">
    <property type="entry name" value="Retrovirus-related Pol polyprotein from transposon 17.6-like protein"/>
    <property type="match status" value="1"/>
</dbReference>
<dbReference type="Gene3D" id="3.10.20.370">
    <property type="match status" value="1"/>
</dbReference>
<feature type="domain" description="Reverse transcriptase" evidence="10">
    <location>
        <begin position="78"/>
        <end position="255"/>
    </location>
</feature>
<keyword evidence="13" id="KW-1185">Reference proteome</keyword>
<dbReference type="PANTHER" id="PTHR37984:SF5">
    <property type="entry name" value="PROTEIN NYNRIN-LIKE"/>
    <property type="match status" value="1"/>
</dbReference>
<evidence type="ECO:0000256" key="8">
    <source>
        <dbReference type="ARBA" id="ARBA00023268"/>
    </source>
</evidence>
<proteinExistence type="predicted"/>
<keyword evidence="5" id="KW-0255">Endonuclease</keyword>
<dbReference type="Pfam" id="PF17921">
    <property type="entry name" value="Integrase_H2C2"/>
    <property type="match status" value="1"/>
</dbReference>
<dbReference type="FunFam" id="3.10.10.10:FF:000007">
    <property type="entry name" value="Retrovirus-related Pol polyprotein from transposon 17.6-like Protein"/>
    <property type="match status" value="1"/>
</dbReference>
<dbReference type="Gene3D" id="3.30.70.270">
    <property type="match status" value="1"/>
</dbReference>
<dbReference type="FunFam" id="3.30.70.270:FF:000164">
    <property type="match status" value="1"/>
</dbReference>
<keyword evidence="7" id="KW-0695">RNA-directed DNA polymerase</keyword>
<evidence type="ECO:0000256" key="9">
    <source>
        <dbReference type="SAM" id="MobiDB-lite"/>
    </source>
</evidence>
<evidence type="ECO:0000256" key="5">
    <source>
        <dbReference type="ARBA" id="ARBA00022759"/>
    </source>
</evidence>
<keyword evidence="8" id="KW-0511">Multifunctional enzyme</keyword>
<evidence type="ECO:0000313" key="13">
    <source>
        <dbReference type="Proteomes" id="UP001174909"/>
    </source>
</evidence>
<gene>
    <name evidence="12" type="ORF">GBAR_LOCUS13778</name>
</gene>
<feature type="domain" description="Integrase catalytic" evidence="11">
    <location>
        <begin position="583"/>
        <end position="754"/>
    </location>
</feature>
<dbReference type="InterPro" id="IPR043502">
    <property type="entry name" value="DNA/RNA_pol_sf"/>
</dbReference>
<evidence type="ECO:0000313" key="12">
    <source>
        <dbReference type="EMBL" id="CAI8023617.1"/>
    </source>
</evidence>
<dbReference type="InterPro" id="IPR000477">
    <property type="entry name" value="RT_dom"/>
</dbReference>
<dbReference type="CDD" id="cd09274">
    <property type="entry name" value="RNase_HI_RT_Ty3"/>
    <property type="match status" value="1"/>
</dbReference>
<dbReference type="GO" id="GO:0003676">
    <property type="term" value="F:nucleic acid binding"/>
    <property type="evidence" value="ECO:0007669"/>
    <property type="project" value="InterPro"/>
</dbReference>
<dbReference type="AlphaFoldDB" id="A0AA35S6W6"/>
<evidence type="ECO:0000256" key="1">
    <source>
        <dbReference type="ARBA" id="ARBA00022670"/>
    </source>
</evidence>
<keyword evidence="6" id="KW-0378">Hydrolase</keyword>